<proteinExistence type="inferred from homology"/>
<dbReference type="InterPro" id="IPR044643">
    <property type="entry name" value="TrpF_fam"/>
</dbReference>
<feature type="domain" description="N-(5'phosphoribosyl) anthranilate isomerase (PRAI)" evidence="8">
    <location>
        <begin position="12"/>
        <end position="207"/>
    </location>
</feature>
<dbReference type="NCBIfam" id="NF002298">
    <property type="entry name" value="PRK01222.1-4"/>
    <property type="match status" value="1"/>
</dbReference>
<accession>A0A382MVI2</accession>
<dbReference type="SUPFAM" id="SSF51366">
    <property type="entry name" value="Ribulose-phoshate binding barrel"/>
    <property type="match status" value="1"/>
</dbReference>
<dbReference type="CDD" id="cd00405">
    <property type="entry name" value="PRAI"/>
    <property type="match status" value="1"/>
</dbReference>
<reference evidence="9" key="1">
    <citation type="submission" date="2018-05" db="EMBL/GenBank/DDBJ databases">
        <authorList>
            <person name="Lanie J.A."/>
            <person name="Ng W.-L."/>
            <person name="Kazmierczak K.M."/>
            <person name="Andrzejewski T.M."/>
            <person name="Davidsen T.M."/>
            <person name="Wayne K.J."/>
            <person name="Tettelin H."/>
            <person name="Glass J.I."/>
            <person name="Rusch D."/>
            <person name="Podicherti R."/>
            <person name="Tsui H.-C.T."/>
            <person name="Winkler M.E."/>
        </authorList>
    </citation>
    <scope>NUCLEOTIDE SEQUENCE</scope>
</reference>
<gene>
    <name evidence="9" type="ORF">METZ01_LOCUS305394</name>
</gene>
<evidence type="ECO:0000313" key="9">
    <source>
        <dbReference type="EMBL" id="SVC52540.1"/>
    </source>
</evidence>
<evidence type="ECO:0000256" key="1">
    <source>
        <dbReference type="ARBA" id="ARBA00004664"/>
    </source>
</evidence>
<evidence type="ECO:0000256" key="2">
    <source>
        <dbReference type="ARBA" id="ARBA00007571"/>
    </source>
</evidence>
<organism evidence="9">
    <name type="scientific">marine metagenome</name>
    <dbReference type="NCBI Taxonomy" id="408172"/>
    <lineage>
        <taxon>unclassified sequences</taxon>
        <taxon>metagenomes</taxon>
        <taxon>ecological metagenomes</taxon>
    </lineage>
</organism>
<evidence type="ECO:0000256" key="5">
    <source>
        <dbReference type="ARBA" id="ARBA00022822"/>
    </source>
</evidence>
<comment type="similarity">
    <text evidence="2">Belongs to the TrpF family.</text>
</comment>
<dbReference type="Gene3D" id="3.20.20.70">
    <property type="entry name" value="Aldolase class I"/>
    <property type="match status" value="1"/>
</dbReference>
<dbReference type="Pfam" id="PF00697">
    <property type="entry name" value="PRAI"/>
    <property type="match status" value="1"/>
</dbReference>
<dbReference type="InterPro" id="IPR001240">
    <property type="entry name" value="PRAI_dom"/>
</dbReference>
<protein>
    <recommendedName>
        <fullName evidence="3">phosphoribosylanthranilate isomerase</fullName>
        <ecNumber evidence="3">5.3.1.24</ecNumber>
    </recommendedName>
</protein>
<dbReference type="InterPro" id="IPR011060">
    <property type="entry name" value="RibuloseP-bd_barrel"/>
</dbReference>
<dbReference type="AlphaFoldDB" id="A0A382MVI2"/>
<dbReference type="PANTHER" id="PTHR42894">
    <property type="entry name" value="N-(5'-PHOSPHORIBOSYL)ANTHRANILATE ISOMERASE"/>
    <property type="match status" value="1"/>
</dbReference>
<keyword evidence="6" id="KW-0057">Aromatic amino acid biosynthesis</keyword>
<dbReference type="EMBL" id="UINC01096010">
    <property type="protein sequence ID" value="SVC52540.1"/>
    <property type="molecule type" value="Genomic_DNA"/>
</dbReference>
<evidence type="ECO:0000256" key="4">
    <source>
        <dbReference type="ARBA" id="ARBA00022605"/>
    </source>
</evidence>
<dbReference type="FunFam" id="3.20.20.70:FF:000075">
    <property type="entry name" value="Tryptophan biosynthesis protein TRP1"/>
    <property type="match status" value="1"/>
</dbReference>
<dbReference type="GO" id="GO:0000162">
    <property type="term" value="P:L-tryptophan biosynthetic process"/>
    <property type="evidence" value="ECO:0007669"/>
    <property type="project" value="UniProtKB-UniPathway"/>
</dbReference>
<evidence type="ECO:0000256" key="3">
    <source>
        <dbReference type="ARBA" id="ARBA00012572"/>
    </source>
</evidence>
<name>A0A382MVI2_9ZZZZ</name>
<dbReference type="GO" id="GO:0004640">
    <property type="term" value="F:phosphoribosylanthranilate isomerase activity"/>
    <property type="evidence" value="ECO:0007669"/>
    <property type="project" value="UniProtKB-EC"/>
</dbReference>
<keyword evidence="5" id="KW-0822">Tryptophan biosynthesis</keyword>
<keyword evidence="4" id="KW-0028">Amino-acid biosynthesis</keyword>
<sequence length="214" mass="23949">MTMVIRNPQVKVKICGMTQLKDALFAVEQGADAVGLIFYNKSPRSVTMKVAREIISKLPPFVDTVGVFVNETVERVNKIAEYCGLDLVQLHGEESPAFCRKIHRRVIKAFRIKDLQSFKKLEKYPVSGFLLDTFSENLYGGTGKVFDWNLAHRAKKMGPIILAGGLTPRNIRQAIIQVRPYGVDVCSGVEKEPGIKDPEKVRSFLKNIRSGSKP</sequence>
<dbReference type="UniPathway" id="UPA00035">
    <property type="reaction ID" value="UER00042"/>
</dbReference>
<dbReference type="EC" id="5.3.1.24" evidence="3"/>
<dbReference type="HAMAP" id="MF_00135">
    <property type="entry name" value="PRAI"/>
    <property type="match status" value="1"/>
</dbReference>
<evidence type="ECO:0000256" key="7">
    <source>
        <dbReference type="ARBA" id="ARBA00023235"/>
    </source>
</evidence>
<evidence type="ECO:0000259" key="8">
    <source>
        <dbReference type="Pfam" id="PF00697"/>
    </source>
</evidence>
<dbReference type="PANTHER" id="PTHR42894:SF1">
    <property type="entry name" value="N-(5'-PHOSPHORIBOSYL)ANTHRANILATE ISOMERASE"/>
    <property type="match status" value="1"/>
</dbReference>
<evidence type="ECO:0000256" key="6">
    <source>
        <dbReference type="ARBA" id="ARBA00023141"/>
    </source>
</evidence>
<keyword evidence="7" id="KW-0413">Isomerase</keyword>
<comment type="pathway">
    <text evidence="1">Amino-acid biosynthesis; L-tryptophan biosynthesis; L-tryptophan from chorismate: step 3/5.</text>
</comment>
<dbReference type="InterPro" id="IPR013785">
    <property type="entry name" value="Aldolase_TIM"/>
</dbReference>